<dbReference type="EMBL" id="WNLA01000033">
    <property type="protein sequence ID" value="MTW05922.1"/>
    <property type="molecule type" value="Genomic_DNA"/>
</dbReference>
<keyword evidence="1" id="KW-0472">Membrane</keyword>
<organism evidence="2 3">
    <name type="scientific">Pseudoduganella ginsengisoli</name>
    <dbReference type="NCBI Taxonomy" id="1462440"/>
    <lineage>
        <taxon>Bacteria</taxon>
        <taxon>Pseudomonadati</taxon>
        <taxon>Pseudomonadota</taxon>
        <taxon>Betaproteobacteria</taxon>
        <taxon>Burkholderiales</taxon>
        <taxon>Oxalobacteraceae</taxon>
        <taxon>Telluria group</taxon>
        <taxon>Pseudoduganella</taxon>
    </lineage>
</organism>
<sequence length="88" mass="9942">MNAILAGAIVMAAGVIALFFLRYWRQTRDRFFLYFALAFVLEGSQRLLAALRPVDAPDEPQYYVIRLAAYGLILIAIIGKNRRPPPDT</sequence>
<name>A0A6L6Q9L1_9BURK</name>
<dbReference type="AlphaFoldDB" id="A0A6L6Q9L1"/>
<keyword evidence="1" id="KW-1133">Transmembrane helix</keyword>
<feature type="transmembrane region" description="Helical" evidence="1">
    <location>
        <begin position="31"/>
        <end position="49"/>
    </location>
</feature>
<keyword evidence="1" id="KW-0812">Transmembrane</keyword>
<proteinExistence type="predicted"/>
<gene>
    <name evidence="2" type="ORF">GM668_27970</name>
</gene>
<dbReference type="Pfam" id="PF19447">
    <property type="entry name" value="DUF5985"/>
    <property type="match status" value="1"/>
</dbReference>
<keyword evidence="3" id="KW-1185">Reference proteome</keyword>
<reference evidence="2 3" key="1">
    <citation type="submission" date="2019-11" db="EMBL/GenBank/DDBJ databases">
        <title>Type strains purchased from KCTC, JCM and DSMZ.</title>
        <authorList>
            <person name="Lu H."/>
        </authorList>
    </citation>
    <scope>NUCLEOTIDE SEQUENCE [LARGE SCALE GENOMIC DNA]</scope>
    <source>
        <strain evidence="2 3">KCTC 42409</strain>
    </source>
</reference>
<feature type="transmembrane region" description="Helical" evidence="1">
    <location>
        <begin position="61"/>
        <end position="79"/>
    </location>
</feature>
<protein>
    <submittedName>
        <fullName evidence="2">Uncharacterized protein</fullName>
    </submittedName>
</protein>
<evidence type="ECO:0000313" key="3">
    <source>
        <dbReference type="Proteomes" id="UP000484015"/>
    </source>
</evidence>
<comment type="caution">
    <text evidence="2">The sequence shown here is derived from an EMBL/GenBank/DDBJ whole genome shotgun (WGS) entry which is preliminary data.</text>
</comment>
<evidence type="ECO:0000313" key="2">
    <source>
        <dbReference type="EMBL" id="MTW05922.1"/>
    </source>
</evidence>
<evidence type="ECO:0000256" key="1">
    <source>
        <dbReference type="SAM" id="Phobius"/>
    </source>
</evidence>
<feature type="transmembrane region" description="Helical" evidence="1">
    <location>
        <begin position="6"/>
        <end position="24"/>
    </location>
</feature>
<dbReference type="Proteomes" id="UP000484015">
    <property type="component" value="Unassembled WGS sequence"/>
</dbReference>
<accession>A0A6L6Q9L1</accession>
<dbReference type="InterPro" id="IPR046027">
    <property type="entry name" value="DUF5985"/>
</dbReference>